<dbReference type="GO" id="GO:0051213">
    <property type="term" value="F:dioxygenase activity"/>
    <property type="evidence" value="ECO:0007669"/>
    <property type="project" value="UniProtKB-KW"/>
</dbReference>
<evidence type="ECO:0000313" key="2">
    <source>
        <dbReference type="EMBL" id="TDT15646.1"/>
    </source>
</evidence>
<keyword evidence="2" id="KW-0560">Oxidoreductase</keyword>
<proteinExistence type="predicted"/>
<comment type="caution">
    <text evidence="2">The sequence shown here is derived from an EMBL/GenBank/DDBJ whole genome shotgun (WGS) entry which is preliminary data.</text>
</comment>
<reference evidence="2 3" key="1">
    <citation type="submission" date="2019-03" db="EMBL/GenBank/DDBJ databases">
        <title>Sequencing the genomes of 1000 actinobacteria strains.</title>
        <authorList>
            <person name="Klenk H.-P."/>
        </authorList>
    </citation>
    <scope>NUCLEOTIDE SEQUENCE [LARGE SCALE GENOMIC DNA]</scope>
    <source>
        <strain evidence="2 3">DSM 18936</strain>
    </source>
</reference>
<dbReference type="Gene3D" id="2.60.120.10">
    <property type="entry name" value="Jelly Rolls"/>
    <property type="match status" value="1"/>
</dbReference>
<dbReference type="SUPFAM" id="SSF51182">
    <property type="entry name" value="RmlC-like cupins"/>
    <property type="match status" value="1"/>
</dbReference>
<dbReference type="RefSeq" id="WP_166657412.1">
    <property type="nucleotide sequence ID" value="NZ_SOAU01000001.1"/>
</dbReference>
<dbReference type="InterPro" id="IPR011051">
    <property type="entry name" value="RmlC_Cupin_sf"/>
</dbReference>
<protein>
    <submittedName>
        <fullName evidence="2">Quercetin dioxygenase-like cupin family protein</fullName>
    </submittedName>
</protein>
<gene>
    <name evidence="2" type="ORF">BDK89_1222</name>
</gene>
<evidence type="ECO:0000313" key="3">
    <source>
        <dbReference type="Proteomes" id="UP000294558"/>
    </source>
</evidence>
<keyword evidence="2" id="KW-0223">Dioxygenase</keyword>
<evidence type="ECO:0000259" key="1">
    <source>
        <dbReference type="Pfam" id="PF07883"/>
    </source>
</evidence>
<accession>A0A4R7HZF8</accession>
<dbReference type="InterPro" id="IPR013096">
    <property type="entry name" value="Cupin_2"/>
</dbReference>
<dbReference type="InterPro" id="IPR014710">
    <property type="entry name" value="RmlC-like_jellyroll"/>
</dbReference>
<keyword evidence="3" id="KW-1185">Reference proteome</keyword>
<dbReference type="Pfam" id="PF07883">
    <property type="entry name" value="Cupin_2"/>
    <property type="match status" value="1"/>
</dbReference>
<dbReference type="EMBL" id="SOAU01000001">
    <property type="protein sequence ID" value="TDT15646.1"/>
    <property type="molecule type" value="Genomic_DNA"/>
</dbReference>
<feature type="domain" description="Cupin type-2" evidence="1">
    <location>
        <begin position="40"/>
        <end position="106"/>
    </location>
</feature>
<organism evidence="2 3">
    <name type="scientific">Ilumatobacter fluminis</name>
    <dbReference type="NCBI Taxonomy" id="467091"/>
    <lineage>
        <taxon>Bacteria</taxon>
        <taxon>Bacillati</taxon>
        <taxon>Actinomycetota</taxon>
        <taxon>Acidimicrobiia</taxon>
        <taxon>Acidimicrobiales</taxon>
        <taxon>Ilumatobacteraceae</taxon>
        <taxon>Ilumatobacter</taxon>
    </lineage>
</organism>
<name>A0A4R7HZF8_9ACTN</name>
<dbReference type="Proteomes" id="UP000294558">
    <property type="component" value="Unassembled WGS sequence"/>
</dbReference>
<dbReference type="CDD" id="cd02208">
    <property type="entry name" value="cupin_RmlC-like"/>
    <property type="match status" value="1"/>
</dbReference>
<dbReference type="AlphaFoldDB" id="A0A4R7HZF8"/>
<sequence>MTGEGGEAACWAHLVDADDARPGSGVVWSLPHGGDLDGNLVHLRPGAVIDPHVNAELDVLIVVWSGSGRLTVDGVARELERGVATVVPKGAERSIAALDDLRYLSIHRHRDTLSISPR</sequence>